<dbReference type="OrthoDB" id="1747727at2"/>
<name>A0A5D4TLG4_9BACI</name>
<gene>
    <name evidence="2" type="ORF">FZC80_16095</name>
</gene>
<dbReference type="AlphaFoldDB" id="A0A5D4TLG4"/>
<keyword evidence="1" id="KW-1133">Transmembrane helix</keyword>
<dbReference type="EMBL" id="VTEW01000014">
    <property type="protein sequence ID" value="TYS76075.1"/>
    <property type="molecule type" value="Genomic_DNA"/>
</dbReference>
<organism evidence="2 3">
    <name type="scientific">Rossellomorea aquimaris</name>
    <dbReference type="NCBI Taxonomy" id="189382"/>
    <lineage>
        <taxon>Bacteria</taxon>
        <taxon>Bacillati</taxon>
        <taxon>Bacillota</taxon>
        <taxon>Bacilli</taxon>
        <taxon>Bacillales</taxon>
        <taxon>Bacillaceae</taxon>
        <taxon>Rossellomorea</taxon>
    </lineage>
</organism>
<feature type="transmembrane region" description="Helical" evidence="1">
    <location>
        <begin position="40"/>
        <end position="64"/>
    </location>
</feature>
<keyword evidence="1" id="KW-0812">Transmembrane</keyword>
<evidence type="ECO:0000313" key="3">
    <source>
        <dbReference type="Proteomes" id="UP000325054"/>
    </source>
</evidence>
<sequence>MDNIIVGALFLLQAMGIFYIYSRPKTDEPNILLKLAGYSILGAFSFGFNTIKLPLGFIVFILFFKPDTNFKRKREAAFLGFAVFLISLAIPLLQKTAYEWPAVVELESHHLNSISFEEEWKKVQEELGMGSYSVVKRFETTFDKDGELYSLDIKLTEPSPDGYVNYHLQLDEEKNLKIKRYRQEEGMMISEEAEAIYFFSHLDALSSEMFNQSGIQYYTISSEGNRHGYAVREAQKFLVSANGLEKIENHQLPLEGIMLDVCGYEGKYSEKSQETCALNQHFLLDVSFPELEVTEENIIDLARRDREINEWFENHTGESVGTEENGVYILKKDGKNVEVNQDEYVTAFKETPYVTINQTEHFWIAEVEQPYGYAPHRIEIKVNAETGKVIDYFFR</sequence>
<accession>A0A5D4TLG4</accession>
<feature type="transmembrane region" description="Helical" evidence="1">
    <location>
        <begin position="76"/>
        <end position="93"/>
    </location>
</feature>
<evidence type="ECO:0000313" key="2">
    <source>
        <dbReference type="EMBL" id="TYS76075.1"/>
    </source>
</evidence>
<protein>
    <submittedName>
        <fullName evidence="2">Uncharacterized protein</fullName>
    </submittedName>
</protein>
<keyword evidence="1" id="KW-0472">Membrane</keyword>
<evidence type="ECO:0000256" key="1">
    <source>
        <dbReference type="SAM" id="Phobius"/>
    </source>
</evidence>
<comment type="caution">
    <text evidence="2">The sequence shown here is derived from an EMBL/GenBank/DDBJ whole genome shotgun (WGS) entry which is preliminary data.</text>
</comment>
<reference evidence="2 3" key="1">
    <citation type="submission" date="2019-08" db="EMBL/GenBank/DDBJ databases">
        <title>Bacillus genomes from the desert of Cuatro Cienegas, Coahuila.</title>
        <authorList>
            <person name="Olmedo-Alvarez G."/>
        </authorList>
    </citation>
    <scope>NUCLEOTIDE SEQUENCE [LARGE SCALE GENOMIC DNA]</scope>
    <source>
        <strain evidence="2 3">CH451a_14T</strain>
    </source>
</reference>
<dbReference type="Proteomes" id="UP000325054">
    <property type="component" value="Unassembled WGS sequence"/>
</dbReference>
<proteinExistence type="predicted"/>
<dbReference type="RefSeq" id="WP_148992428.1">
    <property type="nucleotide sequence ID" value="NZ_VTEW01000014.1"/>
</dbReference>